<keyword evidence="1" id="KW-0472">Membrane</keyword>
<dbReference type="Proteomes" id="UP001521116">
    <property type="component" value="Unassembled WGS sequence"/>
</dbReference>
<accession>A0ABR3SW42</accession>
<feature type="transmembrane region" description="Helical" evidence="1">
    <location>
        <begin position="391"/>
        <end position="416"/>
    </location>
</feature>
<keyword evidence="3" id="KW-1185">Reference proteome</keyword>
<keyword evidence="1" id="KW-0812">Transmembrane</keyword>
<reference evidence="2 3" key="1">
    <citation type="submission" date="2024-02" db="EMBL/GenBank/DDBJ databases">
        <title>De novo assembly and annotation of 12 fungi associated with fruit tree decline syndrome in Ontario, Canada.</title>
        <authorList>
            <person name="Sulman M."/>
            <person name="Ellouze W."/>
            <person name="Ilyukhin E."/>
        </authorList>
    </citation>
    <scope>NUCLEOTIDE SEQUENCE [LARGE SCALE GENOMIC DNA]</scope>
    <source>
        <strain evidence="2 3">M1-105</strain>
    </source>
</reference>
<evidence type="ECO:0000313" key="3">
    <source>
        <dbReference type="Proteomes" id="UP001521116"/>
    </source>
</evidence>
<name>A0ABR3SW42_9PEZI</name>
<organism evidence="2 3">
    <name type="scientific">Neofusicoccum ribis</name>
    <dbReference type="NCBI Taxonomy" id="45134"/>
    <lineage>
        <taxon>Eukaryota</taxon>
        <taxon>Fungi</taxon>
        <taxon>Dikarya</taxon>
        <taxon>Ascomycota</taxon>
        <taxon>Pezizomycotina</taxon>
        <taxon>Dothideomycetes</taxon>
        <taxon>Dothideomycetes incertae sedis</taxon>
        <taxon>Botryosphaeriales</taxon>
        <taxon>Botryosphaeriaceae</taxon>
        <taxon>Neofusicoccum</taxon>
    </lineage>
</organism>
<feature type="transmembrane region" description="Helical" evidence="1">
    <location>
        <begin position="422"/>
        <end position="439"/>
    </location>
</feature>
<evidence type="ECO:0000256" key="1">
    <source>
        <dbReference type="SAM" id="Phobius"/>
    </source>
</evidence>
<dbReference type="PANTHER" id="PTHR12459:SF19">
    <property type="entry name" value="TRANSMEMBRANE PROTEIN 135 N-TERMINAL DOMAIN-CONTAINING PROTEIN"/>
    <property type="match status" value="1"/>
</dbReference>
<keyword evidence="1" id="KW-1133">Transmembrane helix</keyword>
<dbReference type="InterPro" id="IPR026749">
    <property type="entry name" value="Tmem135"/>
</dbReference>
<dbReference type="PANTHER" id="PTHR12459">
    <property type="entry name" value="TRANSMEMBRANE PROTEIN 135-RELATED"/>
    <property type="match status" value="1"/>
</dbReference>
<evidence type="ECO:0008006" key="4">
    <source>
        <dbReference type="Google" id="ProtNLM"/>
    </source>
</evidence>
<proteinExistence type="predicted"/>
<gene>
    <name evidence="2" type="ORF">SLS56_004545</name>
</gene>
<comment type="caution">
    <text evidence="2">The sequence shown here is derived from an EMBL/GenBank/DDBJ whole genome shotgun (WGS) entry which is preliminary data.</text>
</comment>
<sequence>MSSVASSSSSASSGKPDKVDPVVRNALRYTLSAREYKLLHQYLISRAPPAARQRAPPPRRYEAIVKSTDDYNAAAIRASLRLGISSFAALKLWELISTRLLAKRRPVQTKIPFWKSPNLRLASSLSLILFFHRVLHRFFIRLRESVLADNAKPFRRRNPRVTRVLTAKLAPAIGASLSGFFLGVYPADQLRITVAIYVFSRSLEFVYNALEDRGLFKNRPWWFGSWLLYPVSCGQLLHAFVFDRDCFPDAYGRFILKNSPQYIQTKPSHYAGQVPWPDTYSIVDNLAEVARLRWPPFVSPIMFPNKSTLPRTLTAISPITSPAHPAIKNLSCALLHPHDPSCARTYITYFIQAFPAVARFFTIIFGVLSLAKYKAFIDAPFAALNRLAKSILRMSLFVTGAIGTSWASICLFQQYLPKGFLPTQRFFLGGFLGGLWAFLERQNGRTTFLYSARMGIDSFWKVGVKRGWWRGIKNGDVLLFVASLAVINAVYEKDPKAVNGGVVRTGLGMLRGDGWVDRAVLKEKSGRKERGGERDEILDEREIKATGMVERGALSEKDEEEILQKGA</sequence>
<evidence type="ECO:0000313" key="2">
    <source>
        <dbReference type="EMBL" id="KAL1631156.1"/>
    </source>
</evidence>
<feature type="transmembrane region" description="Helical" evidence="1">
    <location>
        <begin position="346"/>
        <end position="370"/>
    </location>
</feature>
<protein>
    <recommendedName>
        <fullName evidence="4">Transmembrane protein 135 N-terminal domain-containing protein</fullName>
    </recommendedName>
</protein>
<dbReference type="EMBL" id="JAJVDC020000041">
    <property type="protein sequence ID" value="KAL1631156.1"/>
    <property type="molecule type" value="Genomic_DNA"/>
</dbReference>